<dbReference type="InterPro" id="IPR036397">
    <property type="entry name" value="RNaseH_sf"/>
</dbReference>
<dbReference type="Gene3D" id="3.30.420.10">
    <property type="entry name" value="Ribonuclease H-like superfamily/Ribonuclease H"/>
    <property type="match status" value="1"/>
</dbReference>
<dbReference type="EnsemblMetazoa" id="Aqu2.1.26283_001">
    <property type="protein sequence ID" value="Aqu2.1.26283_001"/>
    <property type="gene ID" value="Aqu2.1.26283"/>
</dbReference>
<dbReference type="AlphaFoldDB" id="A0A1X7UFP9"/>
<evidence type="ECO:0000256" key="1">
    <source>
        <dbReference type="SAM" id="MobiDB-lite"/>
    </source>
</evidence>
<evidence type="ECO:0000313" key="4">
    <source>
        <dbReference type="EnsemblMetazoa" id="Aqu2.1.26283_001"/>
    </source>
</evidence>
<dbReference type="OrthoDB" id="10043687at2759"/>
<dbReference type="GO" id="GO:0005634">
    <property type="term" value="C:nucleus"/>
    <property type="evidence" value="ECO:0007669"/>
    <property type="project" value="TreeGrafter"/>
</dbReference>
<dbReference type="InParanoid" id="A0A1X7UFP9"/>
<accession>A0A1X7UFP9</accession>
<reference evidence="4" key="1">
    <citation type="submission" date="2017-05" db="UniProtKB">
        <authorList>
            <consortium name="EnsemblMetazoa"/>
        </authorList>
    </citation>
    <scope>IDENTIFICATION</scope>
</reference>
<evidence type="ECO:0000259" key="3">
    <source>
        <dbReference type="Pfam" id="PF03184"/>
    </source>
</evidence>
<dbReference type="PANTHER" id="PTHR19303:SF74">
    <property type="entry name" value="POGO TRANSPOSABLE ELEMENT WITH KRAB DOMAIN"/>
    <property type="match status" value="1"/>
</dbReference>
<sequence length="242" mass="27581">MKKPNCIFNMDETGVAMEPDQPKGIFLKGERRPMMLLSGLKGQFTVAGCVSAAGFCLPPFVIIDRKRFNPAFAEGEVPGRAYGLSHNGWMDQELFHLWLKDHFLKYIPTTRPVILLMDGHRSHYNPETIRFASKNGAVLFTLPPNTTHMSQPLDRSCFGPLKTAWREVCHRFMCNSDQTVSRFSFSHLLHEAWDIAMTRKNIMNGFKVTGIFPFDRKALVPEPEDDTSPYSPLLTPPRHTNR</sequence>
<dbReference type="InterPro" id="IPR004875">
    <property type="entry name" value="DDE_SF_endonuclease_dom"/>
</dbReference>
<protein>
    <recommendedName>
        <fullName evidence="3">DDE-1 domain-containing protein</fullName>
    </recommendedName>
</protein>
<organism evidence="4">
    <name type="scientific">Amphimedon queenslandica</name>
    <name type="common">Sponge</name>
    <dbReference type="NCBI Taxonomy" id="400682"/>
    <lineage>
        <taxon>Eukaryota</taxon>
        <taxon>Metazoa</taxon>
        <taxon>Porifera</taxon>
        <taxon>Demospongiae</taxon>
        <taxon>Heteroscleromorpha</taxon>
        <taxon>Haplosclerida</taxon>
        <taxon>Niphatidae</taxon>
        <taxon>Amphimedon</taxon>
    </lineage>
</organism>
<name>A0A1X7UFP9_AMPQE</name>
<dbReference type="GO" id="GO:0003677">
    <property type="term" value="F:DNA binding"/>
    <property type="evidence" value="ECO:0007669"/>
    <property type="project" value="TreeGrafter"/>
</dbReference>
<feature type="domain" description="DDE-1" evidence="3">
    <location>
        <begin position="47"/>
        <end position="206"/>
    </location>
</feature>
<evidence type="ECO:0000256" key="2">
    <source>
        <dbReference type="SAM" id="Phobius"/>
    </source>
</evidence>
<dbReference type="Pfam" id="PF03184">
    <property type="entry name" value="DDE_1"/>
    <property type="match status" value="1"/>
</dbReference>
<keyword evidence="2" id="KW-0812">Transmembrane</keyword>
<feature type="region of interest" description="Disordered" evidence="1">
    <location>
        <begin position="222"/>
        <end position="242"/>
    </location>
</feature>
<proteinExistence type="predicted"/>
<dbReference type="PANTHER" id="PTHR19303">
    <property type="entry name" value="TRANSPOSON"/>
    <property type="match status" value="1"/>
</dbReference>
<keyword evidence="2" id="KW-0472">Membrane</keyword>
<keyword evidence="2" id="KW-1133">Transmembrane helix</keyword>
<feature type="transmembrane region" description="Helical" evidence="2">
    <location>
        <begin position="44"/>
        <end position="63"/>
    </location>
</feature>
<dbReference type="InterPro" id="IPR050863">
    <property type="entry name" value="CenT-Element_Derived"/>
</dbReference>